<evidence type="ECO:0000256" key="1">
    <source>
        <dbReference type="SAM" id="MobiDB-lite"/>
    </source>
</evidence>
<keyword evidence="2" id="KW-0472">Membrane</keyword>
<feature type="transmembrane region" description="Helical" evidence="2">
    <location>
        <begin position="20"/>
        <end position="42"/>
    </location>
</feature>
<dbReference type="Pfam" id="PF12508">
    <property type="entry name" value="Transposon_TraM"/>
    <property type="match status" value="1"/>
</dbReference>
<dbReference type="AlphaFoldDB" id="A0AA37NS87"/>
<comment type="caution">
    <text evidence="4">The sequence shown here is derived from an EMBL/GenBank/DDBJ whole genome shotgun (WGS) entry which is preliminary data.</text>
</comment>
<keyword evidence="2" id="KW-0812">Transmembrane</keyword>
<organism evidence="4 5">
    <name type="scientific">Alistipes finegoldii</name>
    <dbReference type="NCBI Taxonomy" id="214856"/>
    <lineage>
        <taxon>Bacteria</taxon>
        <taxon>Pseudomonadati</taxon>
        <taxon>Bacteroidota</taxon>
        <taxon>Bacteroidia</taxon>
        <taxon>Bacteroidales</taxon>
        <taxon>Rikenellaceae</taxon>
        <taxon>Alistipes</taxon>
    </lineage>
</organism>
<reference evidence="4" key="1">
    <citation type="submission" date="2022-01" db="EMBL/GenBank/DDBJ databases">
        <title>Novel bile acid biosynthetic pathways are enriched in the microbiome of centenarians.</title>
        <authorList>
            <person name="Sato Y."/>
            <person name="Atarashi K."/>
            <person name="Plichta R.D."/>
            <person name="Arai Y."/>
            <person name="Sasajima S."/>
            <person name="Kearney M.S."/>
            <person name="Suda W."/>
            <person name="Takeshita K."/>
            <person name="Sasaki T."/>
            <person name="Okamoto S."/>
            <person name="Skelly N.A."/>
            <person name="Okamura Y."/>
            <person name="Vlamakis H."/>
            <person name="Li Y."/>
            <person name="Tanoue T."/>
            <person name="Takei H."/>
            <person name="Nittono H."/>
            <person name="Narushima S."/>
            <person name="Irie J."/>
            <person name="Itoh H."/>
            <person name="Moriya K."/>
            <person name="Sugiura Y."/>
            <person name="Suematsu M."/>
            <person name="Moritoki N."/>
            <person name="Shibata S."/>
            <person name="Littman R.D."/>
            <person name="Fischbach A.M."/>
            <person name="Uwamino Y."/>
            <person name="Inoue T."/>
            <person name="Honda A."/>
            <person name="Hattori M."/>
            <person name="Murai T."/>
            <person name="Xavier J.R."/>
            <person name="Hirose N."/>
            <person name="Honda K."/>
        </authorList>
    </citation>
    <scope>NUCLEOTIDE SEQUENCE</scope>
    <source>
        <strain evidence="4">CE91-St16</strain>
    </source>
</reference>
<protein>
    <recommendedName>
        <fullName evidence="3">Conjugative transposon TraM C-terminal domain-containing protein</fullName>
    </recommendedName>
</protein>
<sequence length="365" mass="39821">MDSSRTDKFKKWYDRNKQKIILLLGMAVVLILIFGLIIRGVLSIQSNTSTDERVASEDIAFDIVAETPRIQGDTDEKLYQERLANSQSKTVPEDVKISFDAIFVPETPRGETHSPVAHSSQVPGTTTSYAPAAERNAMEKTAIQQELDAIYNSKSQNQPNTTATDESQTEPSRPLTKDEILAQQKKLMEEGFNLSDLQDPMNTNSDAAVSIASPSEIPAFIHGPQTVMVGNRLALRIDTSVILSNGQVIPRNSIIYAQIALNNNRVQVTVESIKFGTAIYSLELSGYSEDGSPGLPVQNDQNQKIVGDATSSAAASAIDRKISTVTGGLVGSVVRDISNAGRSRKETYVSFFDNQKVFLRPGLPE</sequence>
<feature type="domain" description="Conjugative transposon TraM C-terminal" evidence="3">
    <location>
        <begin position="217"/>
        <end position="360"/>
    </location>
</feature>
<feature type="compositionally biased region" description="Polar residues" evidence="1">
    <location>
        <begin position="117"/>
        <end position="126"/>
    </location>
</feature>
<dbReference type="RefSeq" id="WP_244076870.1">
    <property type="nucleotide sequence ID" value="NZ_AP025581.1"/>
</dbReference>
<dbReference type="Proteomes" id="UP001055105">
    <property type="component" value="Unassembled WGS sequence"/>
</dbReference>
<dbReference type="InterPro" id="IPR055407">
    <property type="entry name" value="TraM_C"/>
</dbReference>
<feature type="compositionally biased region" description="Polar residues" evidence="1">
    <location>
        <begin position="153"/>
        <end position="171"/>
    </location>
</feature>
<evidence type="ECO:0000313" key="5">
    <source>
        <dbReference type="Proteomes" id="UP001055105"/>
    </source>
</evidence>
<evidence type="ECO:0000256" key="2">
    <source>
        <dbReference type="SAM" id="Phobius"/>
    </source>
</evidence>
<feature type="region of interest" description="Disordered" evidence="1">
    <location>
        <begin position="153"/>
        <end position="175"/>
    </location>
</feature>
<accession>A0AA37NS87</accession>
<proteinExistence type="predicted"/>
<evidence type="ECO:0000313" key="4">
    <source>
        <dbReference type="EMBL" id="GKI19872.1"/>
    </source>
</evidence>
<feature type="region of interest" description="Disordered" evidence="1">
    <location>
        <begin position="107"/>
        <end position="126"/>
    </location>
</feature>
<name>A0AA37NS87_9BACT</name>
<gene>
    <name evidence="4" type="ORF">CE91St16_27800</name>
</gene>
<keyword evidence="2" id="KW-1133">Transmembrane helix</keyword>
<dbReference type="EMBL" id="BQOL01000002">
    <property type="protein sequence ID" value="GKI19872.1"/>
    <property type="molecule type" value="Genomic_DNA"/>
</dbReference>
<evidence type="ECO:0000259" key="3">
    <source>
        <dbReference type="Pfam" id="PF12508"/>
    </source>
</evidence>